<dbReference type="Proteomes" id="UP000186218">
    <property type="component" value="Unassembled WGS sequence"/>
</dbReference>
<dbReference type="InterPro" id="IPR041098">
    <property type="entry name" value="Rv2175c_C"/>
</dbReference>
<evidence type="ECO:0000259" key="1">
    <source>
        <dbReference type="Pfam" id="PF18367"/>
    </source>
</evidence>
<organism evidence="3 4">
    <name type="scientific">Williamsia sterculiae</name>
    <dbReference type="NCBI Taxonomy" id="1344003"/>
    <lineage>
        <taxon>Bacteria</taxon>
        <taxon>Bacillati</taxon>
        <taxon>Actinomycetota</taxon>
        <taxon>Actinomycetes</taxon>
        <taxon>Mycobacteriales</taxon>
        <taxon>Nocardiaceae</taxon>
        <taxon>Williamsia</taxon>
    </lineage>
</organism>
<dbReference type="STRING" id="1344003.SAMN05445060_3653"/>
<evidence type="ECO:0000259" key="2">
    <source>
        <dbReference type="Pfam" id="PF21531"/>
    </source>
</evidence>
<evidence type="ECO:0000313" key="4">
    <source>
        <dbReference type="Proteomes" id="UP000186218"/>
    </source>
</evidence>
<protein>
    <submittedName>
        <fullName evidence="3">Uncharacterized protein</fullName>
    </submittedName>
</protein>
<feature type="domain" description="Rv2175c C-terminal" evidence="1">
    <location>
        <begin position="72"/>
        <end position="126"/>
    </location>
</feature>
<proteinExistence type="predicted"/>
<dbReference type="Pfam" id="PF21531">
    <property type="entry name" value="Rv2175c_wHTH"/>
    <property type="match status" value="1"/>
</dbReference>
<keyword evidence="4" id="KW-1185">Reference proteome</keyword>
<name>A0A1N7H771_9NOCA</name>
<dbReference type="InterPro" id="IPR048576">
    <property type="entry name" value="Rv2175c_wHTH"/>
</dbReference>
<sequence>MSSLGPVGSLPLTEDFLPQDIVTLDVRTVASRLGVSTGRVRNLITDHHLLALRRDGEPAVPELFFDDHGIAKHLTGLIEVLIDGGYTRHEAMHWLFTEQDDLGVCPAVAIHGHQAREMIRRAQAQAF</sequence>
<reference evidence="3 4" key="1">
    <citation type="submission" date="2017-01" db="EMBL/GenBank/DDBJ databases">
        <authorList>
            <person name="Mah S.A."/>
            <person name="Swanson W.J."/>
            <person name="Moy G.W."/>
            <person name="Vacquier V.D."/>
        </authorList>
    </citation>
    <scope>NUCLEOTIDE SEQUENCE [LARGE SCALE GENOMIC DNA]</scope>
    <source>
        <strain evidence="3 4">CPCC 203464</strain>
    </source>
</reference>
<dbReference type="Pfam" id="PF18367">
    <property type="entry name" value="Rv2175c_C"/>
    <property type="match status" value="1"/>
</dbReference>
<accession>A0A1N7H771</accession>
<gene>
    <name evidence="3" type="ORF">SAMN05445060_3653</name>
</gene>
<dbReference type="GO" id="GO:0003677">
    <property type="term" value="F:DNA binding"/>
    <property type="evidence" value="ECO:0007669"/>
    <property type="project" value="InterPro"/>
</dbReference>
<dbReference type="EMBL" id="FTNT01000012">
    <property type="protein sequence ID" value="SIS20706.1"/>
    <property type="molecule type" value="Genomic_DNA"/>
</dbReference>
<evidence type="ECO:0000313" key="3">
    <source>
        <dbReference type="EMBL" id="SIS20706.1"/>
    </source>
</evidence>
<dbReference type="AlphaFoldDB" id="A0A1N7H771"/>
<feature type="domain" description="DNA-binding protein Rv2175c wHTH" evidence="2">
    <location>
        <begin position="9"/>
        <end position="65"/>
    </location>
</feature>